<accession>R0LNQ7</accession>
<evidence type="ECO:0000313" key="2">
    <source>
        <dbReference type="Proteomes" id="UP000296049"/>
    </source>
</evidence>
<name>R0LNQ7_ANAPL</name>
<proteinExistence type="predicted"/>
<dbReference type="EMBL" id="KB743004">
    <property type="protein sequence ID" value="EOB02078.1"/>
    <property type="molecule type" value="Genomic_DNA"/>
</dbReference>
<gene>
    <name evidence="1" type="ORF">Anapl_15247</name>
</gene>
<protein>
    <submittedName>
        <fullName evidence="1">Uncharacterized protein</fullName>
    </submittedName>
</protein>
<keyword evidence="2" id="KW-1185">Reference proteome</keyword>
<reference evidence="2" key="1">
    <citation type="journal article" date="2013" name="Nat. Genet.">
        <title>The duck genome and transcriptome provide insight into an avian influenza virus reservoir species.</title>
        <authorList>
            <person name="Huang Y."/>
            <person name="Li Y."/>
            <person name="Burt D.W."/>
            <person name="Chen H."/>
            <person name="Zhang Y."/>
            <person name="Qian W."/>
            <person name="Kim H."/>
            <person name="Gan S."/>
            <person name="Zhao Y."/>
            <person name="Li J."/>
            <person name="Yi K."/>
            <person name="Feng H."/>
            <person name="Zhu P."/>
            <person name="Li B."/>
            <person name="Liu Q."/>
            <person name="Fairley S."/>
            <person name="Magor K.E."/>
            <person name="Du Z."/>
            <person name="Hu X."/>
            <person name="Goodman L."/>
            <person name="Tafer H."/>
            <person name="Vignal A."/>
            <person name="Lee T."/>
            <person name="Kim K.W."/>
            <person name="Sheng Z."/>
            <person name="An Y."/>
            <person name="Searle S."/>
            <person name="Herrero J."/>
            <person name="Groenen M.A."/>
            <person name="Crooijmans R.P."/>
            <person name="Faraut T."/>
            <person name="Cai Q."/>
            <person name="Webster R.G."/>
            <person name="Aldridge J.R."/>
            <person name="Warren W.C."/>
            <person name="Bartschat S."/>
            <person name="Kehr S."/>
            <person name="Marz M."/>
            <person name="Stadler P.F."/>
            <person name="Smith J."/>
            <person name="Kraus R.H."/>
            <person name="Zhao Y."/>
            <person name="Ren L."/>
            <person name="Fei J."/>
            <person name="Morisson M."/>
            <person name="Kaiser P."/>
            <person name="Griffin D.K."/>
            <person name="Rao M."/>
            <person name="Pitel F."/>
            <person name="Wang J."/>
            <person name="Li N."/>
        </authorList>
    </citation>
    <scope>NUCLEOTIDE SEQUENCE [LARGE SCALE GENOMIC DNA]</scope>
</reference>
<sequence length="1442" mass="156967">MESAFIFATSTLNYRYQDWDCPQTTAPFRMRRGNQSPWNDHISDPSTKLAHQFLESPNLGLLLQHTLEGNFSLVVSKPWGTEPRTPGSTHCHPFRRLSRLSSCDSAGPCGELQEPCRVLVESRPALNVPAISAKARGGAAKDEDEGAFSSLPSSLCSLFYAGFLGLCVMQEAAAGNARNAFTPPISRSALSTFENALQLSVSEPEGLIKGTPAADSRTALPDQRQLIINSIQMAPRGISICVLNRIKHWSHFPDDRNALLCWPALSAHMGHERKRIRQVCSTGSSTAEAGAKGAESAVGSKMSLQPCTQPSGQAVTEARLLPEEAWYQPGVRTAKPFTARPQSDTERFTAAQVHFKERGRSRSSKEPRHQRQADCKTAASLCVNALLGSRLWDEGGIETVRCRRILVAQPCAASSHATLAAAGNHTWGNHLTQLCVPECEQGCCRKAVTLELPSPAAKKHPEAKESYLEAHRWLPRCQQCLLRAPSCHLSSPKPVGSAHPSWRVSRPGGPQGLGTALLSLTLPAASTPRGSGTALRSKRSAQFCRNSRDSFSPLTPARCGCSDLCWQQAGITGILLIGDKRPEKETHRPASLLLAPRLCDWLCVSVLGGKAALSVALLHEDVWGTASEGEGVYPASFLLFWRKFCQKLPEGPAARAGAGAPKGGDVPARCLWLAVLPDSCPTGGTTLLAVQGRILLGPSRPQTQISKVLTALDDGSSLDPSITSSELPTVLGAAGGQSQPCPPTAGAHHQVHGAGGILCCQQRLRFIQVQSMDLNIDLCYVGPSAVPCDVRQLPVASEDKAVYSQPRGLMEQPLQAELLCRAQTKCNRRVCRTNVIQTGSFRLRTSLSCTQPALALQDPAHPGERCSLPALGAPPRAAVELLPADRRKGHRAHCKYPCRTDQWCILPSAHRGQWPLQRALEETVDIPSQFYPSDAVTRLSLTSGPPPASPNPSAERRYLSELLKMNPGEFPAICGQHQPGAPQEQPRALDSKTISLPKNLLTLIAEKQNLVGRNKRKEAEGMGIEETPSQAYFGTCVSTECITGETYSGNETQRVLPPLGRFLEQRLPPAPKLLTSTQGHNHAPKPLLQGCVQSDRYSVQCASRVLGADLSERYTDGYPVASGREQEEGLVDLPQYDFVPQAVGEDVQNCSESCCPSCFCTLWRPWYWKAEEGPPWQRKATADQMTLLTGKLRLRYHPCDPAVITGCGYKPRISAVWKSCKHKDNLKMTIIFCVDDRFHSHVIADEHERLKISENCGLAREIESEWRSHPVDFGRSGKSSTDFSWPFTEFNTEEEDQLDVNIELHVLRKEASCAAVGRDHVLSEQPAGGFPCSGPDLLSDLPTLLRFVASVNTLPCEVICLQQWGGFAPQGTLAPPPPANITHNVSSSDKNGFVPLKHEYQKCVPLTEDVATGFHADGSARGRFCLVFSTSCTRSEAQWKNE</sequence>
<evidence type="ECO:0000313" key="1">
    <source>
        <dbReference type="EMBL" id="EOB02078.1"/>
    </source>
</evidence>
<dbReference type="Proteomes" id="UP000296049">
    <property type="component" value="Unassembled WGS sequence"/>
</dbReference>
<organism evidence="1 2">
    <name type="scientific">Anas platyrhynchos</name>
    <name type="common">Mallard</name>
    <name type="synonym">Anas boschas</name>
    <dbReference type="NCBI Taxonomy" id="8839"/>
    <lineage>
        <taxon>Eukaryota</taxon>
        <taxon>Metazoa</taxon>
        <taxon>Chordata</taxon>
        <taxon>Craniata</taxon>
        <taxon>Vertebrata</taxon>
        <taxon>Euteleostomi</taxon>
        <taxon>Archelosauria</taxon>
        <taxon>Archosauria</taxon>
        <taxon>Dinosauria</taxon>
        <taxon>Saurischia</taxon>
        <taxon>Theropoda</taxon>
        <taxon>Coelurosauria</taxon>
        <taxon>Aves</taxon>
        <taxon>Neognathae</taxon>
        <taxon>Galloanserae</taxon>
        <taxon>Anseriformes</taxon>
        <taxon>Anatidae</taxon>
        <taxon>Anatinae</taxon>
        <taxon>Anas</taxon>
    </lineage>
</organism>